<reference evidence="2" key="1">
    <citation type="submission" date="2001-07" db="EMBL/GenBank/DDBJ databases">
        <title>Oryza sativa nipponbare(GA3) genomic DNA, chromosome 8, BAC clone:OJ1118_A03.</title>
        <authorList>
            <person name="Sasaki T."/>
            <person name="Matsumoto T."/>
            <person name="Yamamoto K."/>
        </authorList>
    </citation>
    <scope>NUCLEOTIDE SEQUENCE</scope>
</reference>
<dbReference type="PANTHER" id="PTHR46477">
    <property type="entry name" value="CYSTEINE/HISTIDINE-RICH C1 DOMAIN FAMILY PROTEIN"/>
    <property type="match status" value="1"/>
</dbReference>
<evidence type="ECO:0000313" key="4">
    <source>
        <dbReference type="Proteomes" id="UP000000763"/>
    </source>
</evidence>
<keyword evidence="1" id="KW-1133">Transmembrane helix</keyword>
<organism evidence="3 4">
    <name type="scientific">Oryza sativa subsp. japonica</name>
    <name type="common">Rice</name>
    <dbReference type="NCBI Taxonomy" id="39947"/>
    <lineage>
        <taxon>Eukaryota</taxon>
        <taxon>Viridiplantae</taxon>
        <taxon>Streptophyta</taxon>
        <taxon>Embryophyta</taxon>
        <taxon>Tracheophyta</taxon>
        <taxon>Spermatophyta</taxon>
        <taxon>Magnoliopsida</taxon>
        <taxon>Liliopsida</taxon>
        <taxon>Poales</taxon>
        <taxon>Poaceae</taxon>
        <taxon>BOP clade</taxon>
        <taxon>Oryzoideae</taxon>
        <taxon>Oryzeae</taxon>
        <taxon>Oryzinae</taxon>
        <taxon>Oryza</taxon>
        <taxon>Oryza sativa</taxon>
    </lineage>
</organism>
<dbReference type="EMBL" id="AP003872">
    <property type="protein sequence ID" value="BAC99366.1"/>
    <property type="molecule type" value="Genomic_DNA"/>
</dbReference>
<name>Q6ZBD5_ORYSJ</name>
<feature type="transmembrane region" description="Helical" evidence="1">
    <location>
        <begin position="119"/>
        <end position="137"/>
    </location>
</feature>
<dbReference type="Proteomes" id="UP000000763">
    <property type="component" value="Chromosome 8"/>
</dbReference>
<keyword evidence="1" id="KW-0472">Membrane</keyword>
<dbReference type="AlphaFoldDB" id="Q6ZBD5"/>
<evidence type="ECO:0000313" key="3">
    <source>
        <dbReference type="EMBL" id="BAC99577.1"/>
    </source>
</evidence>
<keyword evidence="1" id="KW-0812">Transmembrane</keyword>
<sequence>MSEKAATHGRLAQEKAHVRCVWPQVEHELANRHREVGQEEALCSFDCSRTLRRKVWTYRSCYDGEAMYLHVACVKEMVQEILAAGHGGGGGDGGGRSIISVSILEKTMKKRKRSRTGKAVKCFLNFAISVIVSVLFGDPTGLAVPLVGAFISNVVYG</sequence>
<dbReference type="EMBL" id="AP004636">
    <property type="protein sequence ID" value="BAC99577.1"/>
    <property type="molecule type" value="Genomic_DNA"/>
</dbReference>
<gene>
    <name evidence="2" type="ORF">OJ1118_A03.30</name>
    <name evidence="3" type="ORF">P0685B10.20</name>
</gene>
<proteinExistence type="predicted"/>
<reference evidence="3" key="2">
    <citation type="submission" date="2002-01" db="EMBL/GenBank/DDBJ databases">
        <title>Oryza sativa nipponbare(GA3) genomic DNA, chromosome 8, PAC clone:P0685B10.</title>
        <authorList>
            <person name="Sasaki T."/>
            <person name="Matsumoto T."/>
            <person name="Yamamoto K."/>
        </authorList>
    </citation>
    <scope>NUCLEOTIDE SEQUENCE</scope>
</reference>
<reference evidence="4" key="4">
    <citation type="journal article" date="2008" name="Nucleic Acids Res.">
        <title>The rice annotation project database (RAP-DB): 2008 update.</title>
        <authorList>
            <consortium name="The rice annotation project (RAP)"/>
        </authorList>
    </citation>
    <scope>GENOME REANNOTATION</scope>
    <source>
        <strain evidence="4">cv. Nipponbare</strain>
    </source>
</reference>
<evidence type="ECO:0000313" key="2">
    <source>
        <dbReference type="EMBL" id="BAC99366.1"/>
    </source>
</evidence>
<evidence type="ECO:0000256" key="1">
    <source>
        <dbReference type="SAM" id="Phobius"/>
    </source>
</evidence>
<dbReference type="PANTHER" id="PTHR46477:SF8">
    <property type="entry name" value="OS08G0257100 PROTEIN"/>
    <property type="match status" value="1"/>
</dbReference>
<protein>
    <submittedName>
        <fullName evidence="3">Uncharacterized protein</fullName>
    </submittedName>
</protein>
<accession>Q6ZBD5</accession>
<reference evidence="4" key="3">
    <citation type="journal article" date="2005" name="Nature">
        <title>The map-based sequence of the rice genome.</title>
        <authorList>
            <consortium name="International rice genome sequencing project (IRGSP)"/>
            <person name="Matsumoto T."/>
            <person name="Wu J."/>
            <person name="Kanamori H."/>
            <person name="Katayose Y."/>
            <person name="Fujisawa M."/>
            <person name="Namiki N."/>
            <person name="Mizuno H."/>
            <person name="Yamamoto K."/>
            <person name="Antonio B.A."/>
            <person name="Baba T."/>
            <person name="Sakata K."/>
            <person name="Nagamura Y."/>
            <person name="Aoki H."/>
            <person name="Arikawa K."/>
            <person name="Arita K."/>
            <person name="Bito T."/>
            <person name="Chiden Y."/>
            <person name="Fujitsuka N."/>
            <person name="Fukunaka R."/>
            <person name="Hamada M."/>
            <person name="Harada C."/>
            <person name="Hayashi A."/>
            <person name="Hijishita S."/>
            <person name="Honda M."/>
            <person name="Hosokawa S."/>
            <person name="Ichikawa Y."/>
            <person name="Idonuma A."/>
            <person name="Iijima M."/>
            <person name="Ikeda M."/>
            <person name="Ikeno M."/>
            <person name="Ito K."/>
            <person name="Ito S."/>
            <person name="Ito T."/>
            <person name="Ito Y."/>
            <person name="Ito Y."/>
            <person name="Iwabuchi A."/>
            <person name="Kamiya K."/>
            <person name="Karasawa W."/>
            <person name="Kurita K."/>
            <person name="Katagiri S."/>
            <person name="Kikuta A."/>
            <person name="Kobayashi H."/>
            <person name="Kobayashi N."/>
            <person name="Machita K."/>
            <person name="Maehara T."/>
            <person name="Masukawa M."/>
            <person name="Mizubayashi T."/>
            <person name="Mukai Y."/>
            <person name="Nagasaki H."/>
            <person name="Nagata Y."/>
            <person name="Naito S."/>
            <person name="Nakashima M."/>
            <person name="Nakama Y."/>
            <person name="Nakamichi Y."/>
            <person name="Nakamura M."/>
            <person name="Meguro A."/>
            <person name="Negishi M."/>
            <person name="Ohta I."/>
            <person name="Ohta T."/>
            <person name="Okamoto M."/>
            <person name="Ono N."/>
            <person name="Saji S."/>
            <person name="Sakaguchi M."/>
            <person name="Sakai K."/>
            <person name="Shibata M."/>
            <person name="Shimokawa T."/>
            <person name="Song J."/>
            <person name="Takazaki Y."/>
            <person name="Terasawa K."/>
            <person name="Tsugane M."/>
            <person name="Tsuji K."/>
            <person name="Ueda S."/>
            <person name="Waki K."/>
            <person name="Yamagata H."/>
            <person name="Yamamoto M."/>
            <person name="Yamamoto S."/>
            <person name="Yamane H."/>
            <person name="Yoshiki S."/>
            <person name="Yoshihara R."/>
            <person name="Yukawa K."/>
            <person name="Zhong H."/>
            <person name="Yano M."/>
            <person name="Yuan Q."/>
            <person name="Ouyang S."/>
            <person name="Liu J."/>
            <person name="Jones K.M."/>
            <person name="Gansberger K."/>
            <person name="Moffat K."/>
            <person name="Hill J."/>
            <person name="Bera J."/>
            <person name="Fadrosh D."/>
            <person name="Jin S."/>
            <person name="Johri S."/>
            <person name="Kim M."/>
            <person name="Overton L."/>
            <person name="Reardon M."/>
            <person name="Tsitrin T."/>
            <person name="Vuong H."/>
            <person name="Weaver B."/>
            <person name="Ciecko A."/>
            <person name="Tallon L."/>
            <person name="Jackson J."/>
            <person name="Pai G."/>
            <person name="Aken S.V."/>
            <person name="Utterback T."/>
            <person name="Reidmuller S."/>
            <person name="Feldblyum T."/>
            <person name="Hsiao J."/>
            <person name="Zismann V."/>
            <person name="Iobst S."/>
            <person name="de Vazeille A.R."/>
            <person name="Buell C.R."/>
            <person name="Ying K."/>
            <person name="Li Y."/>
            <person name="Lu T."/>
            <person name="Huang Y."/>
            <person name="Zhao Q."/>
            <person name="Feng Q."/>
            <person name="Zhang L."/>
            <person name="Zhu J."/>
            <person name="Weng Q."/>
            <person name="Mu J."/>
            <person name="Lu Y."/>
            <person name="Fan D."/>
            <person name="Liu Y."/>
            <person name="Guan J."/>
            <person name="Zhang Y."/>
            <person name="Yu S."/>
            <person name="Liu X."/>
            <person name="Zhang Y."/>
            <person name="Hong G."/>
            <person name="Han B."/>
            <person name="Choisne N."/>
            <person name="Demange N."/>
            <person name="Orjeda G."/>
            <person name="Samain S."/>
            <person name="Cattolico L."/>
            <person name="Pelletier E."/>
            <person name="Couloux A."/>
            <person name="Segurens B."/>
            <person name="Wincker P."/>
            <person name="D'Hont A."/>
            <person name="Scarpelli C."/>
            <person name="Weissenbach J."/>
            <person name="Salanoubat M."/>
            <person name="Quetier F."/>
            <person name="Yu Y."/>
            <person name="Kim H.R."/>
            <person name="Rambo T."/>
            <person name="Currie J."/>
            <person name="Collura K."/>
            <person name="Luo M."/>
            <person name="Yang T."/>
            <person name="Ammiraju J.S.S."/>
            <person name="Engler F."/>
            <person name="Soderlund C."/>
            <person name="Wing R.A."/>
            <person name="Palmer L.E."/>
            <person name="de la Bastide M."/>
            <person name="Spiegel L."/>
            <person name="Nascimento L."/>
            <person name="Zutavern T."/>
            <person name="O'Shaughnessy A."/>
            <person name="Dike S."/>
            <person name="Dedhia N."/>
            <person name="Preston R."/>
            <person name="Balija V."/>
            <person name="McCombie W.R."/>
            <person name="Chow T."/>
            <person name="Chen H."/>
            <person name="Chung M."/>
            <person name="Chen C."/>
            <person name="Shaw J."/>
            <person name="Wu H."/>
            <person name="Hsiao K."/>
            <person name="Chao Y."/>
            <person name="Chu M."/>
            <person name="Cheng C."/>
            <person name="Hour A."/>
            <person name="Lee P."/>
            <person name="Lin S."/>
            <person name="Lin Y."/>
            <person name="Liou J."/>
            <person name="Liu S."/>
            <person name="Hsing Y."/>
            <person name="Raghuvanshi S."/>
            <person name="Mohanty A."/>
            <person name="Bharti A.K."/>
            <person name="Gaur A."/>
            <person name="Gupta V."/>
            <person name="Kumar D."/>
            <person name="Ravi V."/>
            <person name="Vij S."/>
            <person name="Kapur A."/>
            <person name="Khurana P."/>
            <person name="Khurana P."/>
            <person name="Khurana J.P."/>
            <person name="Tyagi A.K."/>
            <person name="Gaikwad K."/>
            <person name="Singh A."/>
            <person name="Dalal V."/>
            <person name="Srivastava S."/>
            <person name="Dixit A."/>
            <person name="Pal A.K."/>
            <person name="Ghazi I.A."/>
            <person name="Yadav M."/>
            <person name="Pandit A."/>
            <person name="Bhargava A."/>
            <person name="Sureshbabu K."/>
            <person name="Batra K."/>
            <person name="Sharma T.R."/>
            <person name="Mohapatra T."/>
            <person name="Singh N.K."/>
            <person name="Messing J."/>
            <person name="Nelson A.B."/>
            <person name="Fuks G."/>
            <person name="Kavchok S."/>
            <person name="Keizer G."/>
            <person name="Linton E."/>
            <person name="Llaca V."/>
            <person name="Song R."/>
            <person name="Tanyolac B."/>
            <person name="Young S."/>
            <person name="Ho-Il K."/>
            <person name="Hahn J.H."/>
            <person name="Sangsakoo G."/>
            <person name="Vanavichit A."/>
            <person name="de Mattos Luiz.A.T."/>
            <person name="Zimmer P.D."/>
            <person name="Malone G."/>
            <person name="Dellagostin O."/>
            <person name="de Oliveira A.C."/>
            <person name="Bevan M."/>
            <person name="Bancroft I."/>
            <person name="Minx P."/>
            <person name="Cordum H."/>
            <person name="Wilson R."/>
            <person name="Cheng Z."/>
            <person name="Jin W."/>
            <person name="Jiang J."/>
            <person name="Leong S.A."/>
            <person name="Iwama H."/>
            <person name="Gojobori T."/>
            <person name="Itoh T."/>
            <person name="Niimura Y."/>
            <person name="Fujii Y."/>
            <person name="Habara T."/>
            <person name="Sakai H."/>
            <person name="Sato Y."/>
            <person name="Wilson G."/>
            <person name="Kumar K."/>
            <person name="McCouch S."/>
            <person name="Juretic N."/>
            <person name="Hoen D."/>
            <person name="Wright S."/>
            <person name="Bruskiewich R."/>
            <person name="Bureau T."/>
            <person name="Miyao A."/>
            <person name="Hirochika H."/>
            <person name="Nishikawa T."/>
            <person name="Kadowaki K."/>
            <person name="Sugiura M."/>
            <person name="Burr B."/>
            <person name="Sasaki T."/>
        </authorList>
    </citation>
    <scope>NUCLEOTIDE SEQUENCE [LARGE SCALE GENOMIC DNA]</scope>
    <source>
        <strain evidence="4">cv. Nipponbare</strain>
    </source>
</reference>